<name>A0A0B2ALK8_9MICC</name>
<evidence type="ECO:0000313" key="1">
    <source>
        <dbReference type="EMBL" id="KHL04231.1"/>
    </source>
</evidence>
<comment type="caution">
    <text evidence="1">The sequence shown here is derived from an EMBL/GenBank/DDBJ whole genome shotgun (WGS) entry which is preliminary data.</text>
</comment>
<dbReference type="EMBL" id="JTDL01000082">
    <property type="protein sequence ID" value="KHL04231.1"/>
    <property type="molecule type" value="Genomic_DNA"/>
</dbReference>
<dbReference type="AlphaFoldDB" id="A0A0B2ALK8"/>
<protein>
    <submittedName>
        <fullName evidence="1">Uncharacterized protein</fullName>
    </submittedName>
</protein>
<reference evidence="1 2" key="1">
    <citation type="submission" date="2014-09" db="EMBL/GenBank/DDBJ databases">
        <title>Genome sequence of Sinomonas sp. MUSC 117.</title>
        <authorList>
            <person name="Lee L.-H."/>
        </authorList>
    </citation>
    <scope>NUCLEOTIDE SEQUENCE [LARGE SCALE GENOMIC DNA]</scope>
    <source>
        <strain evidence="1 2">MUSC 117</strain>
    </source>
</reference>
<evidence type="ECO:0000313" key="2">
    <source>
        <dbReference type="Proteomes" id="UP000030982"/>
    </source>
</evidence>
<accession>A0A0B2ALK8</accession>
<keyword evidence="2" id="KW-1185">Reference proteome</keyword>
<sequence>MKKISHTSWNLRKSQSMIVRTGTHCPTNGLWQPVDSPSEPLFVFEGSIMPTHDGGSAEWMLVEAKRRVAEGAIW</sequence>
<dbReference type="RefSeq" id="WP_043121362.1">
    <property type="nucleotide sequence ID" value="NZ_JTDL01000082.1"/>
</dbReference>
<dbReference type="OrthoDB" id="4947262at2"/>
<dbReference type="Proteomes" id="UP000030982">
    <property type="component" value="Unassembled WGS sequence"/>
</dbReference>
<gene>
    <name evidence="1" type="ORF">LK10_06740</name>
</gene>
<proteinExistence type="predicted"/>
<organism evidence="1 2">
    <name type="scientific">Sinomonas humi</name>
    <dbReference type="NCBI Taxonomy" id="1338436"/>
    <lineage>
        <taxon>Bacteria</taxon>
        <taxon>Bacillati</taxon>
        <taxon>Actinomycetota</taxon>
        <taxon>Actinomycetes</taxon>
        <taxon>Micrococcales</taxon>
        <taxon>Micrococcaceae</taxon>
        <taxon>Sinomonas</taxon>
    </lineage>
</organism>